<dbReference type="InterPro" id="IPR037066">
    <property type="entry name" value="Plug_dom_sf"/>
</dbReference>
<organism evidence="5 6">
    <name type="scientific">Candidatus Desulfobia pelagia</name>
    <dbReference type="NCBI Taxonomy" id="2841692"/>
    <lineage>
        <taxon>Bacteria</taxon>
        <taxon>Pseudomonadati</taxon>
        <taxon>Thermodesulfobacteriota</taxon>
        <taxon>Desulfobulbia</taxon>
        <taxon>Desulfobulbales</taxon>
        <taxon>Desulfobulbaceae</taxon>
        <taxon>Candidatus Desulfobia</taxon>
    </lineage>
</organism>
<dbReference type="PROSITE" id="PS52016">
    <property type="entry name" value="TONB_DEPENDENT_REC_3"/>
    <property type="match status" value="1"/>
</dbReference>
<dbReference type="Pfam" id="PF07715">
    <property type="entry name" value="Plug"/>
    <property type="match status" value="1"/>
</dbReference>
<dbReference type="GO" id="GO:0044718">
    <property type="term" value="P:siderophore transmembrane transport"/>
    <property type="evidence" value="ECO:0007669"/>
    <property type="project" value="TreeGrafter"/>
</dbReference>
<dbReference type="EMBL" id="JACNJZ010000021">
    <property type="protein sequence ID" value="MBC8316321.1"/>
    <property type="molecule type" value="Genomic_DNA"/>
</dbReference>
<accession>A0A8J6N7R7</accession>
<keyword evidence="2" id="KW-0998">Cell outer membrane</keyword>
<dbReference type="GO" id="GO:0009279">
    <property type="term" value="C:cell outer membrane"/>
    <property type="evidence" value="ECO:0007669"/>
    <property type="project" value="UniProtKB-SubCell"/>
</dbReference>
<dbReference type="Proteomes" id="UP000614424">
    <property type="component" value="Unassembled WGS sequence"/>
</dbReference>
<keyword evidence="1 3" id="KW-0732">Signal</keyword>
<gene>
    <name evidence="5" type="ORF">H8E41_00320</name>
</gene>
<evidence type="ECO:0000256" key="1">
    <source>
        <dbReference type="ARBA" id="ARBA00022729"/>
    </source>
</evidence>
<comment type="similarity">
    <text evidence="2">Belongs to the TonB-dependent receptor family.</text>
</comment>
<dbReference type="AlphaFoldDB" id="A0A8J6N7R7"/>
<feature type="signal peptide" evidence="3">
    <location>
        <begin position="1"/>
        <end position="22"/>
    </location>
</feature>
<keyword evidence="2" id="KW-0812">Transmembrane</keyword>
<evidence type="ECO:0000256" key="3">
    <source>
        <dbReference type="SAM" id="SignalP"/>
    </source>
</evidence>
<name>A0A8J6N7R7_9BACT</name>
<dbReference type="PANTHER" id="PTHR30069:SF53">
    <property type="entry name" value="COLICIN I RECEPTOR-RELATED"/>
    <property type="match status" value="1"/>
</dbReference>
<keyword evidence="2" id="KW-1134">Transmembrane beta strand</keyword>
<proteinExistence type="inferred from homology"/>
<comment type="caution">
    <text evidence="5">The sequence shown here is derived from an EMBL/GenBank/DDBJ whole genome shotgun (WGS) entry which is preliminary data.</text>
</comment>
<feature type="domain" description="TonB-dependent receptor plug" evidence="4">
    <location>
        <begin position="56"/>
        <end position="163"/>
    </location>
</feature>
<feature type="chain" id="PRO_5035196323" evidence="3">
    <location>
        <begin position="23"/>
        <end position="192"/>
    </location>
</feature>
<protein>
    <submittedName>
        <fullName evidence="5">Plug domain-containing protein</fullName>
    </submittedName>
</protein>
<sequence>MKNILCFCLGAVILAGPLAVQAQNVQEDEMLLAMYFDMNQYLDQKIEVATRAPKSLRQIAENVTVVTAEEIQRMNAHNLNEVLNRVPGVFLQFNGQGFNQGDGGLYFQDSDYEHVLVLIDGLRWNDINAGMAVINSIPVEIIHRIEVIKGPASSTWGSALGGVEYHHEEDRDIRTPNRQHHCLLWRGKLPGV</sequence>
<evidence type="ECO:0000259" key="4">
    <source>
        <dbReference type="Pfam" id="PF07715"/>
    </source>
</evidence>
<dbReference type="PANTHER" id="PTHR30069">
    <property type="entry name" value="TONB-DEPENDENT OUTER MEMBRANE RECEPTOR"/>
    <property type="match status" value="1"/>
</dbReference>
<comment type="subcellular location">
    <subcellularLocation>
        <location evidence="2">Cell outer membrane</location>
        <topology evidence="2">Multi-pass membrane protein</topology>
    </subcellularLocation>
</comment>
<dbReference type="InterPro" id="IPR012910">
    <property type="entry name" value="Plug_dom"/>
</dbReference>
<dbReference type="SUPFAM" id="SSF56935">
    <property type="entry name" value="Porins"/>
    <property type="match status" value="1"/>
</dbReference>
<keyword evidence="2" id="KW-0813">Transport</keyword>
<evidence type="ECO:0000256" key="2">
    <source>
        <dbReference type="PROSITE-ProRule" id="PRU01360"/>
    </source>
</evidence>
<keyword evidence="2" id="KW-0472">Membrane</keyword>
<reference evidence="5 6" key="1">
    <citation type="submission" date="2020-08" db="EMBL/GenBank/DDBJ databases">
        <title>Bridging the membrane lipid divide: bacteria of the FCB group superphylum have the potential to synthesize archaeal ether lipids.</title>
        <authorList>
            <person name="Villanueva L."/>
            <person name="Von Meijenfeldt F.A.B."/>
            <person name="Westbye A.B."/>
            <person name="Yadav S."/>
            <person name="Hopmans E.C."/>
            <person name="Dutilh B.E."/>
            <person name="Sinninghe Damste J.S."/>
        </authorList>
    </citation>
    <scope>NUCLEOTIDE SEQUENCE [LARGE SCALE GENOMIC DNA]</scope>
    <source>
        <strain evidence="5">NIOZ-UU47</strain>
    </source>
</reference>
<dbReference type="GO" id="GO:0015344">
    <property type="term" value="F:siderophore uptake transmembrane transporter activity"/>
    <property type="evidence" value="ECO:0007669"/>
    <property type="project" value="TreeGrafter"/>
</dbReference>
<dbReference type="Gene3D" id="2.170.130.10">
    <property type="entry name" value="TonB-dependent receptor, plug domain"/>
    <property type="match status" value="1"/>
</dbReference>
<dbReference type="InterPro" id="IPR039426">
    <property type="entry name" value="TonB-dep_rcpt-like"/>
</dbReference>
<evidence type="ECO:0000313" key="6">
    <source>
        <dbReference type="Proteomes" id="UP000614424"/>
    </source>
</evidence>
<evidence type="ECO:0000313" key="5">
    <source>
        <dbReference type="EMBL" id="MBC8316321.1"/>
    </source>
</evidence>